<dbReference type="PRINTS" id="PR00411">
    <property type="entry name" value="PNDRDTASEI"/>
</dbReference>
<dbReference type="Gene3D" id="3.90.700.10">
    <property type="entry name" value="Succinate dehydrogenase/fumarate reductase flavoprotein, catalytic domain"/>
    <property type="match status" value="1"/>
</dbReference>
<dbReference type="AlphaFoldDB" id="A0A402CWV1"/>
<dbReference type="SUPFAM" id="SSF51905">
    <property type="entry name" value="FAD/NAD(P)-binding domain"/>
    <property type="match status" value="1"/>
</dbReference>
<dbReference type="Proteomes" id="UP000287394">
    <property type="component" value="Chromosome"/>
</dbReference>
<dbReference type="OrthoDB" id="9805351at2"/>
<sequence>MSKLHEQGLEISTDVLIVGGGPAAAWAALAAAEQGARVVVADKGYLGSSGAFAASTSGAKVIPPLKELRDPVKFERYALGGHLAVHGWWDRLLDITYEKAPKIYEWGGYDQPMLNGLPAYRGLQGSETMRIMRKELLRSGITILDQSPALELLVDDDGAVAGARGIQRQEDRPWTVKAGAVVLASGGCAWMSKALGCNTNTGDGLLMAVEAGGELSGMEFSGHYSLAPVNSSMTKSAFYRYATYTDEAGQEIEGLSKNGHRSTSAVAKALLRGPVYALLNKGTDHPDVQRMLRLSQPNFFAALDRFGVDPFTQRFQITLVLEGTVRGTGGVRIVNEDCGSTVTGLYAAGDAATRELNCGGFTGGAGPNMTWAIGSGNIAGKAAALHTRGLGETASQRRVHGVGGAGLISPAGASVSYDANEVVRGVQAEMLPLDKNIFRTETGLLASLDKLDRLWSEVQKAPQQNTAQQTQRSREAAALVASARWAYFAGLERKETRGMHKRLDYPQLDPNQRHYLAVGGLDKLWVRPEPVAEPIVPEPVEEEFDSLEKLLGRAEPVIRAAAPRAAREERAVLV</sequence>
<proteinExistence type="predicted"/>
<evidence type="ECO:0000259" key="1">
    <source>
        <dbReference type="Pfam" id="PF00890"/>
    </source>
</evidence>
<dbReference type="RefSeq" id="WP_119321810.1">
    <property type="nucleotide sequence ID" value="NZ_AP025739.1"/>
</dbReference>
<dbReference type="EMBL" id="AP025739">
    <property type="protein sequence ID" value="BDI34281.1"/>
    <property type="molecule type" value="Genomic_DNA"/>
</dbReference>
<dbReference type="PANTHER" id="PTHR11632:SF51">
    <property type="entry name" value="SUCCINATE DEHYDROGENASE [UBIQUINONE] FLAVOPROTEIN SUBUNIT, MITOCHONDRIAL"/>
    <property type="match status" value="1"/>
</dbReference>
<dbReference type="InterPro" id="IPR003953">
    <property type="entry name" value="FAD-dep_OxRdtase_2_FAD-bd"/>
</dbReference>
<dbReference type="InterPro" id="IPR037099">
    <property type="entry name" value="Fum_R/Succ_DH_flav-like_C_sf"/>
</dbReference>
<dbReference type="PRINTS" id="PR00368">
    <property type="entry name" value="FADPNR"/>
</dbReference>
<dbReference type="InterPro" id="IPR015939">
    <property type="entry name" value="Fum_Rdtase/Succ_DH_flav-like_C"/>
</dbReference>
<dbReference type="PANTHER" id="PTHR11632">
    <property type="entry name" value="SUCCINATE DEHYDROGENASE 2 FLAVOPROTEIN SUBUNIT"/>
    <property type="match status" value="1"/>
</dbReference>
<keyword evidence="4" id="KW-1185">Reference proteome</keyword>
<feature type="domain" description="FAD-dependent oxidoreductase 2 FAD-binding" evidence="1">
    <location>
        <begin position="124"/>
        <end position="220"/>
    </location>
</feature>
<evidence type="ECO:0000259" key="2">
    <source>
        <dbReference type="Pfam" id="PF02910"/>
    </source>
</evidence>
<reference evidence="3 4" key="1">
    <citation type="journal article" date="2019" name="Int. J. Syst. Evol. Microbiol.">
        <title>Capsulimonas corticalis gen. nov., sp. nov., an aerobic capsulated bacterium, of a novel bacterial order, Capsulimonadales ord. nov., of the class Armatimonadia of the phylum Armatimonadetes.</title>
        <authorList>
            <person name="Li J."/>
            <person name="Kudo C."/>
            <person name="Tonouchi A."/>
        </authorList>
    </citation>
    <scope>NUCLEOTIDE SEQUENCE [LARGE SCALE GENOMIC DNA]</scope>
    <source>
        <strain evidence="3 4">AX-7</strain>
    </source>
</reference>
<dbReference type="SUPFAM" id="SSF46977">
    <property type="entry name" value="Succinate dehydrogenase/fumarate reductase flavoprotein C-terminal domain"/>
    <property type="match status" value="1"/>
</dbReference>
<gene>
    <name evidence="3" type="ORF">CCAX7_63320</name>
</gene>
<dbReference type="InterPro" id="IPR030664">
    <property type="entry name" value="SdhA/FrdA/AprA"/>
</dbReference>
<name>A0A402CWV1_9BACT</name>
<dbReference type="Gene3D" id="1.20.58.100">
    <property type="entry name" value="Fumarate reductase/succinate dehydrogenase flavoprotein-like, C-terminal domain"/>
    <property type="match status" value="1"/>
</dbReference>
<dbReference type="InterPro" id="IPR027477">
    <property type="entry name" value="Succ_DH/fumarate_Rdtase_cat_sf"/>
</dbReference>
<organism evidence="3 4">
    <name type="scientific">Capsulimonas corticalis</name>
    <dbReference type="NCBI Taxonomy" id="2219043"/>
    <lineage>
        <taxon>Bacteria</taxon>
        <taxon>Bacillati</taxon>
        <taxon>Armatimonadota</taxon>
        <taxon>Armatimonadia</taxon>
        <taxon>Capsulimonadales</taxon>
        <taxon>Capsulimonadaceae</taxon>
        <taxon>Capsulimonas</taxon>
    </lineage>
</organism>
<dbReference type="Pfam" id="PF00890">
    <property type="entry name" value="FAD_binding_2"/>
    <property type="match status" value="2"/>
</dbReference>
<accession>A0A402CWV1</accession>
<dbReference type="GO" id="GO:0033765">
    <property type="term" value="F:steroid dehydrogenase activity, acting on the CH-CH group of donors"/>
    <property type="evidence" value="ECO:0007669"/>
    <property type="project" value="UniProtKB-ARBA"/>
</dbReference>
<feature type="domain" description="FAD-dependent oxidoreductase 2 FAD-binding" evidence="1">
    <location>
        <begin position="14"/>
        <end position="80"/>
    </location>
</feature>
<evidence type="ECO:0000313" key="4">
    <source>
        <dbReference type="Proteomes" id="UP000287394"/>
    </source>
</evidence>
<evidence type="ECO:0000313" key="3">
    <source>
        <dbReference type="EMBL" id="BDI34281.1"/>
    </source>
</evidence>
<dbReference type="InterPro" id="IPR036188">
    <property type="entry name" value="FAD/NAD-bd_sf"/>
</dbReference>
<dbReference type="Gene3D" id="3.50.50.60">
    <property type="entry name" value="FAD/NAD(P)-binding domain"/>
    <property type="match status" value="2"/>
</dbReference>
<feature type="domain" description="Fumarate reductase/succinate dehydrogenase flavoprotein-like C-terminal" evidence="2">
    <location>
        <begin position="436"/>
        <end position="510"/>
    </location>
</feature>
<dbReference type="KEGG" id="ccot:CCAX7_63320"/>
<protein>
    <submittedName>
        <fullName evidence="3">Oxidoreductase</fullName>
    </submittedName>
</protein>
<dbReference type="Pfam" id="PF02910">
    <property type="entry name" value="Succ_DH_flav_C"/>
    <property type="match status" value="1"/>
</dbReference>